<dbReference type="SUPFAM" id="SSF103473">
    <property type="entry name" value="MFS general substrate transporter"/>
    <property type="match status" value="1"/>
</dbReference>
<dbReference type="InterPro" id="IPR011701">
    <property type="entry name" value="MFS"/>
</dbReference>
<dbReference type="Pfam" id="PF07690">
    <property type="entry name" value="MFS_1"/>
    <property type="match status" value="1"/>
</dbReference>
<feature type="transmembrane region" description="Helical" evidence="6">
    <location>
        <begin position="376"/>
        <end position="396"/>
    </location>
</feature>
<dbReference type="Gene3D" id="1.20.1250.20">
    <property type="entry name" value="MFS general substrate transporter like domains"/>
    <property type="match status" value="1"/>
</dbReference>
<evidence type="ECO:0000313" key="7">
    <source>
        <dbReference type="EMBL" id="RKF64846.1"/>
    </source>
</evidence>
<organism evidence="7 8">
    <name type="scientific">Golovinomyces cichoracearum</name>
    <dbReference type="NCBI Taxonomy" id="62708"/>
    <lineage>
        <taxon>Eukaryota</taxon>
        <taxon>Fungi</taxon>
        <taxon>Dikarya</taxon>
        <taxon>Ascomycota</taxon>
        <taxon>Pezizomycotina</taxon>
        <taxon>Leotiomycetes</taxon>
        <taxon>Erysiphales</taxon>
        <taxon>Erysiphaceae</taxon>
        <taxon>Golovinomyces</taxon>
    </lineage>
</organism>
<keyword evidence="3 6" id="KW-0812">Transmembrane</keyword>
<proteinExistence type="predicted"/>
<sequence>MEGRIFSEGQLREHENGIIDLFARGYTVRVTLNSNKARHILTTTLRFTWGIEMTYCTPYLLALGLTKSRTSLVWIAGPISGLIMQPIVGIISDRFKSRFGRRRPFMLVGSLVVALSLLSLGWAKDIASFFVEELELRKSVTIGIAVLAIYAVDFAINGVQACCRALIVDTLPVSKQQLGNAWGSRMISGGHLIGYAIGTLDLVKILGPTIGENQFKQLTVISALALLSTTCVTSWAVTERVLEPDKDDENSISFIQIIEKVYTTAKDLPPRIQALCHIQLWSWIGWFPFHFYGTTYVGEIYFRYEAPQNTKLSSDALGDIGRIGSLALVLFSSVNLAGALILPQFIKTPDEEKFTHRPPDLIAGLVEKIDKYKPDLLSAWIYGQILFSCTMIFTPFAHSFQFAAFLVALCGLPWLLSIWAPVTFMGIEVNRISSRSSSIPLSSKLESGEIHNFSAEKDYGEIKDFQRGDSGLYFGIFNIYTTIPQFIGTFISMIVFAVLEPGKSPELAQDSPTSEHHKIDGPNAISVCLVIGAGSMVGAMFATRKLKKLYDV</sequence>
<protein>
    <submittedName>
        <fullName evidence="7">General alpha-glucoside permease</fullName>
    </submittedName>
</protein>
<feature type="transmembrane region" description="Helical" evidence="6">
    <location>
        <begin position="472"/>
        <end position="499"/>
    </location>
</feature>
<accession>A0A420I5A8</accession>
<feature type="transmembrane region" description="Helical" evidence="6">
    <location>
        <begin position="142"/>
        <end position="167"/>
    </location>
</feature>
<evidence type="ECO:0000313" key="8">
    <source>
        <dbReference type="Proteomes" id="UP000285405"/>
    </source>
</evidence>
<evidence type="ECO:0000256" key="2">
    <source>
        <dbReference type="ARBA" id="ARBA00022448"/>
    </source>
</evidence>
<evidence type="ECO:0000256" key="1">
    <source>
        <dbReference type="ARBA" id="ARBA00004141"/>
    </source>
</evidence>
<evidence type="ECO:0000256" key="6">
    <source>
        <dbReference type="SAM" id="Phobius"/>
    </source>
</evidence>
<dbReference type="Proteomes" id="UP000285405">
    <property type="component" value="Unassembled WGS sequence"/>
</dbReference>
<dbReference type="PANTHER" id="PTHR19432:SF76">
    <property type="entry name" value="TRANSPORTER, PUTATIVE (EUROFUNG)-RELATED"/>
    <property type="match status" value="1"/>
</dbReference>
<dbReference type="AlphaFoldDB" id="A0A420I5A8"/>
<gene>
    <name evidence="7" type="ORF">GcC1_128006</name>
</gene>
<evidence type="ECO:0000256" key="4">
    <source>
        <dbReference type="ARBA" id="ARBA00022989"/>
    </source>
</evidence>
<feature type="transmembrane region" description="Helical" evidence="6">
    <location>
        <begin position="323"/>
        <end position="343"/>
    </location>
</feature>
<dbReference type="PANTHER" id="PTHR19432">
    <property type="entry name" value="SUGAR TRANSPORTER"/>
    <property type="match status" value="1"/>
</dbReference>
<dbReference type="OrthoDB" id="28755at2759"/>
<feature type="transmembrane region" description="Helical" evidence="6">
    <location>
        <begin position="402"/>
        <end position="427"/>
    </location>
</feature>
<dbReference type="EMBL" id="MCBR01012891">
    <property type="protein sequence ID" value="RKF64846.1"/>
    <property type="molecule type" value="Genomic_DNA"/>
</dbReference>
<comment type="subcellular location">
    <subcellularLocation>
        <location evidence="1">Membrane</location>
        <topology evidence="1">Multi-pass membrane protein</topology>
    </subcellularLocation>
</comment>
<name>A0A420I5A8_9PEZI</name>
<keyword evidence="5 6" id="KW-0472">Membrane</keyword>
<dbReference type="GO" id="GO:0005886">
    <property type="term" value="C:plasma membrane"/>
    <property type="evidence" value="ECO:0007669"/>
    <property type="project" value="TreeGrafter"/>
</dbReference>
<evidence type="ECO:0000256" key="3">
    <source>
        <dbReference type="ARBA" id="ARBA00022692"/>
    </source>
</evidence>
<dbReference type="GO" id="GO:0008506">
    <property type="term" value="F:sucrose:proton symporter activity"/>
    <property type="evidence" value="ECO:0007669"/>
    <property type="project" value="TreeGrafter"/>
</dbReference>
<dbReference type="InterPro" id="IPR036259">
    <property type="entry name" value="MFS_trans_sf"/>
</dbReference>
<comment type="caution">
    <text evidence="7">The sequence shown here is derived from an EMBL/GenBank/DDBJ whole genome shotgun (WGS) entry which is preliminary data.</text>
</comment>
<keyword evidence="2" id="KW-0813">Transport</keyword>
<reference evidence="7 8" key="1">
    <citation type="journal article" date="2018" name="BMC Genomics">
        <title>Comparative genome analyses reveal sequence features reflecting distinct modes of host-adaptation between dicot and monocot powdery mildew.</title>
        <authorList>
            <person name="Wu Y."/>
            <person name="Ma X."/>
            <person name="Pan Z."/>
            <person name="Kale S.D."/>
            <person name="Song Y."/>
            <person name="King H."/>
            <person name="Zhang Q."/>
            <person name="Presley C."/>
            <person name="Deng X."/>
            <person name="Wei C.I."/>
            <person name="Xiao S."/>
        </authorList>
    </citation>
    <scope>NUCLEOTIDE SEQUENCE [LARGE SCALE GENOMIC DNA]</scope>
    <source>
        <strain evidence="7">UCSC1</strain>
    </source>
</reference>
<feature type="transmembrane region" description="Helical" evidence="6">
    <location>
        <begin position="104"/>
        <end position="122"/>
    </location>
</feature>
<evidence type="ECO:0000256" key="5">
    <source>
        <dbReference type="ARBA" id="ARBA00023136"/>
    </source>
</evidence>
<keyword evidence="4 6" id="KW-1133">Transmembrane helix</keyword>
<feature type="transmembrane region" description="Helical" evidence="6">
    <location>
        <begin position="72"/>
        <end position="92"/>
    </location>
</feature>
<feature type="transmembrane region" description="Helical" evidence="6">
    <location>
        <begin position="524"/>
        <end position="543"/>
    </location>
</feature>